<dbReference type="PRINTS" id="PR00081">
    <property type="entry name" value="GDHRDH"/>
</dbReference>
<dbReference type="Pfam" id="PF00106">
    <property type="entry name" value="adh_short"/>
    <property type="match status" value="1"/>
</dbReference>
<dbReference type="EMBL" id="JAPEVG010000108">
    <property type="protein sequence ID" value="KAJ8482717.1"/>
    <property type="molecule type" value="Genomic_DNA"/>
</dbReference>
<dbReference type="SUPFAM" id="SSF51735">
    <property type="entry name" value="NAD(P)-binding Rossmann-fold domains"/>
    <property type="match status" value="1"/>
</dbReference>
<dbReference type="PANTHER" id="PTHR24320:SF281">
    <property type="entry name" value="SHORT CHAIN DEHYDROGENASE_REDUCTASE FAMILY PROTEIN (AFU_ORTHOLOGUE AFUA_5G14310)"/>
    <property type="match status" value="1"/>
</dbReference>
<dbReference type="GO" id="GO:0016491">
    <property type="term" value="F:oxidoreductase activity"/>
    <property type="evidence" value="ECO:0007669"/>
    <property type="project" value="UniProtKB-KW"/>
</dbReference>
<proteinExistence type="inferred from homology"/>
<dbReference type="Gene3D" id="3.40.50.720">
    <property type="entry name" value="NAD(P)-binding Rossmann-like Domain"/>
    <property type="match status" value="1"/>
</dbReference>
<dbReference type="InterPro" id="IPR002347">
    <property type="entry name" value="SDR_fam"/>
</dbReference>
<reference evidence="3" key="1">
    <citation type="submission" date="2022-11" db="EMBL/GenBank/DDBJ databases">
        <title>Genome Sequence of Cubamyces cubensis.</title>
        <authorList>
            <person name="Buettner E."/>
        </authorList>
    </citation>
    <scope>NUCLEOTIDE SEQUENCE</scope>
    <source>
        <strain evidence="3">MPL-01</strain>
    </source>
</reference>
<name>A0AAD7TUH5_9APHY</name>
<accession>A0AAD7TUH5</accession>
<dbReference type="PANTHER" id="PTHR24320">
    <property type="entry name" value="RETINOL DEHYDROGENASE"/>
    <property type="match status" value="1"/>
</dbReference>
<keyword evidence="4" id="KW-1185">Reference proteome</keyword>
<protein>
    <submittedName>
        <fullName evidence="3">Uncharacterized protein</fullName>
    </submittedName>
</protein>
<dbReference type="AlphaFoldDB" id="A0AAD7TUH5"/>
<evidence type="ECO:0000313" key="4">
    <source>
        <dbReference type="Proteomes" id="UP001215151"/>
    </source>
</evidence>
<keyword evidence="2" id="KW-0560">Oxidoreductase</keyword>
<dbReference type="Proteomes" id="UP001215151">
    <property type="component" value="Unassembled WGS sequence"/>
</dbReference>
<organism evidence="3 4">
    <name type="scientific">Trametes cubensis</name>
    <dbReference type="NCBI Taxonomy" id="1111947"/>
    <lineage>
        <taxon>Eukaryota</taxon>
        <taxon>Fungi</taxon>
        <taxon>Dikarya</taxon>
        <taxon>Basidiomycota</taxon>
        <taxon>Agaricomycotina</taxon>
        <taxon>Agaricomycetes</taxon>
        <taxon>Polyporales</taxon>
        <taxon>Polyporaceae</taxon>
        <taxon>Trametes</taxon>
    </lineage>
</organism>
<sequence length="336" mass="36063">MKWGSSDKKRFTRGDIPDLSGRTAIVTGGTKGIGYQTVRALALAHARVLILARSTELGNKAVAEIKREAPTADVVFIQCDLGDLAAVKQVGDKICKDEARLDIFIANAAIGLLPFGLTKDGIDRHFAVNHLGHYLLINRLLPLLRHTAQLSSPPAAGPRIVTLTSDVHRSAPASTTFSSPAEVTTNGGYGAMGYYARSKLAVVLFAKYGLAKRVFGAHGDRISVVTLHPGIVHTDQLDQLKDAYGWLLGTLLKLLTLPFAQSPAQGCLSTVWAATSADVEQNGWSGKYFMSVGEVAEPSKLAQDPKLGDNLWELSEQLVKEKLGPDGLLPWDVSSD</sequence>
<comment type="caution">
    <text evidence="3">The sequence shown here is derived from an EMBL/GenBank/DDBJ whole genome shotgun (WGS) entry which is preliminary data.</text>
</comment>
<gene>
    <name evidence="3" type="ORF">ONZ51_g5186</name>
</gene>
<comment type="similarity">
    <text evidence="1">Belongs to the short-chain dehydrogenases/reductases (SDR) family.</text>
</comment>
<dbReference type="InterPro" id="IPR036291">
    <property type="entry name" value="NAD(P)-bd_dom_sf"/>
</dbReference>
<evidence type="ECO:0000256" key="1">
    <source>
        <dbReference type="ARBA" id="ARBA00006484"/>
    </source>
</evidence>
<evidence type="ECO:0000313" key="3">
    <source>
        <dbReference type="EMBL" id="KAJ8482717.1"/>
    </source>
</evidence>
<evidence type="ECO:0000256" key="2">
    <source>
        <dbReference type="ARBA" id="ARBA00023002"/>
    </source>
</evidence>